<evidence type="ECO:0000313" key="1">
    <source>
        <dbReference type="EMBL" id="GLQ35502.1"/>
    </source>
</evidence>
<dbReference type="InterPro" id="IPR027417">
    <property type="entry name" value="P-loop_NTPase"/>
</dbReference>
<sequence>MSAQKFRYYVLLGNMRTGSNLFERTMQSFDGFTCHGELFNPHFVGYPIKESLFDMTVEQREQNPVALIEEMIALDADVLPGFRLFTGHDPRILDHVLQDPRCAKIILTRNPMDSYVSHKIAKATDQWKLGDLHRRRTQKVEFDFDEFQLFLGKRRENADYIHSVLQTTGQAAFHISYDDLSEISVFNGLAKFLGSDEEIKNFGIRGSRQNPEPLSEKVSNYDQLCADVRQLNIFEPEIAPYLEPRHSPSSKRIQVANSMPLMYLPLHESRSDPISGWMASLERDGALPRSGLAGAEVNKWLNSHTDKWVFTCLQHPVERAYDSFCNLLLFKGTKGMNWVRNMMINFYQMDLPDPKLRLGVSTEDLIASGYSLEKHARNFKKFIPFLAGNLRNQTRAPALPAWGSQSVWIDSYARWCQPHMIIPPHRLKECQTWIEQMFELTPLADNPYQVAAHNFPLADVYSTDIERLTRRAYAIDYQKYGILDWPGRP</sequence>
<dbReference type="SUPFAM" id="SSF52540">
    <property type="entry name" value="P-loop containing nucleoside triphosphate hydrolases"/>
    <property type="match status" value="1"/>
</dbReference>
<accession>A0ABQ5VVN7</accession>
<protein>
    <recommendedName>
        <fullName evidence="3">Sulfotransferase family protein</fullName>
    </recommendedName>
</protein>
<name>A0ABQ5VVN7_9RHOB</name>
<dbReference type="Gene3D" id="3.40.50.300">
    <property type="entry name" value="P-loop containing nucleotide triphosphate hydrolases"/>
    <property type="match status" value="1"/>
</dbReference>
<organism evidence="1 2">
    <name type="scientific">Amylibacter marinus</name>
    <dbReference type="NCBI Taxonomy" id="1475483"/>
    <lineage>
        <taxon>Bacteria</taxon>
        <taxon>Pseudomonadati</taxon>
        <taxon>Pseudomonadota</taxon>
        <taxon>Alphaproteobacteria</taxon>
        <taxon>Rhodobacterales</taxon>
        <taxon>Paracoccaceae</taxon>
        <taxon>Amylibacter</taxon>
    </lineage>
</organism>
<dbReference type="EMBL" id="BSNN01000004">
    <property type="protein sequence ID" value="GLQ35502.1"/>
    <property type="molecule type" value="Genomic_DNA"/>
</dbReference>
<dbReference type="Proteomes" id="UP001156694">
    <property type="component" value="Unassembled WGS sequence"/>
</dbReference>
<keyword evidence="2" id="KW-1185">Reference proteome</keyword>
<comment type="caution">
    <text evidence="1">The sequence shown here is derived from an EMBL/GenBank/DDBJ whole genome shotgun (WGS) entry which is preliminary data.</text>
</comment>
<reference evidence="2" key="1">
    <citation type="journal article" date="2019" name="Int. J. Syst. Evol. Microbiol.">
        <title>The Global Catalogue of Microorganisms (GCM) 10K type strain sequencing project: providing services to taxonomists for standard genome sequencing and annotation.</title>
        <authorList>
            <consortium name="The Broad Institute Genomics Platform"/>
            <consortium name="The Broad Institute Genome Sequencing Center for Infectious Disease"/>
            <person name="Wu L."/>
            <person name="Ma J."/>
        </authorList>
    </citation>
    <scope>NUCLEOTIDE SEQUENCE [LARGE SCALE GENOMIC DNA]</scope>
    <source>
        <strain evidence="2">NBRC 110140</strain>
    </source>
</reference>
<gene>
    <name evidence="1" type="ORF">GCM10007939_17850</name>
</gene>
<proteinExistence type="predicted"/>
<dbReference type="RefSeq" id="WP_284378022.1">
    <property type="nucleotide sequence ID" value="NZ_BSNN01000004.1"/>
</dbReference>
<evidence type="ECO:0000313" key="2">
    <source>
        <dbReference type="Proteomes" id="UP001156694"/>
    </source>
</evidence>
<evidence type="ECO:0008006" key="3">
    <source>
        <dbReference type="Google" id="ProtNLM"/>
    </source>
</evidence>